<proteinExistence type="predicted"/>
<keyword evidence="1" id="KW-0472">Membrane</keyword>
<sequence length="243" mass="24530">MSVKAVLHSEWMKIRSLPSLMIALLSGLVATTGVTALVSATHDGKESDGGNFDPVFFSFFGLNFGQIAAICFGVLAVANEYAGGGIRVWLAAVPRRGLYYGCKLAVVGLCALAVGLVTGFASLLGGQALLGEQGVGPGAPGALRAAVGCGIYLALLTVASAGVAAVLRGPVGALGLLIPLVCFLSPVLGDGPATRFLPDRAGQQVLHATPEGPLGAWTGLGVLALWAAAAVWAGRLALVRRDA</sequence>
<evidence type="ECO:0000313" key="2">
    <source>
        <dbReference type="EMBL" id="GAA2340264.1"/>
    </source>
</evidence>
<feature type="transmembrane region" description="Helical" evidence="1">
    <location>
        <begin position="98"/>
        <end position="125"/>
    </location>
</feature>
<protein>
    <submittedName>
        <fullName evidence="2">ABC transporter permease subunit</fullName>
    </submittedName>
</protein>
<keyword evidence="3" id="KW-1185">Reference proteome</keyword>
<accession>A0ABN3FYB3</accession>
<feature type="transmembrane region" description="Helical" evidence="1">
    <location>
        <begin position="214"/>
        <end position="238"/>
    </location>
</feature>
<keyword evidence="1" id="KW-0812">Transmembrane</keyword>
<feature type="transmembrane region" description="Helical" evidence="1">
    <location>
        <begin position="145"/>
        <end position="167"/>
    </location>
</feature>
<dbReference type="Proteomes" id="UP001500253">
    <property type="component" value="Unassembled WGS sequence"/>
</dbReference>
<comment type="caution">
    <text evidence="2">The sequence shown here is derived from an EMBL/GenBank/DDBJ whole genome shotgun (WGS) entry which is preliminary data.</text>
</comment>
<feature type="transmembrane region" description="Helical" evidence="1">
    <location>
        <begin position="56"/>
        <end position="78"/>
    </location>
</feature>
<evidence type="ECO:0000313" key="3">
    <source>
        <dbReference type="Proteomes" id="UP001500253"/>
    </source>
</evidence>
<keyword evidence="1" id="KW-1133">Transmembrane helix</keyword>
<name>A0ABN3FYB3_9ACTN</name>
<organism evidence="2 3">
    <name type="scientific">Streptomyces cuspidosporus</name>
    <dbReference type="NCBI Taxonomy" id="66882"/>
    <lineage>
        <taxon>Bacteria</taxon>
        <taxon>Bacillati</taxon>
        <taxon>Actinomycetota</taxon>
        <taxon>Actinomycetes</taxon>
        <taxon>Kitasatosporales</taxon>
        <taxon>Streptomycetaceae</taxon>
        <taxon>Streptomyces</taxon>
    </lineage>
</organism>
<dbReference type="RefSeq" id="WP_346174670.1">
    <property type="nucleotide sequence ID" value="NZ_BAAASD010000008.1"/>
</dbReference>
<gene>
    <name evidence="2" type="ORF">GCM10010246_26520</name>
</gene>
<feature type="transmembrane region" description="Helical" evidence="1">
    <location>
        <begin position="174"/>
        <end position="194"/>
    </location>
</feature>
<reference evidence="2 3" key="1">
    <citation type="journal article" date="2019" name="Int. J. Syst. Evol. Microbiol.">
        <title>The Global Catalogue of Microorganisms (GCM) 10K type strain sequencing project: providing services to taxonomists for standard genome sequencing and annotation.</title>
        <authorList>
            <consortium name="The Broad Institute Genomics Platform"/>
            <consortium name="The Broad Institute Genome Sequencing Center for Infectious Disease"/>
            <person name="Wu L."/>
            <person name="Ma J."/>
        </authorList>
    </citation>
    <scope>NUCLEOTIDE SEQUENCE [LARGE SCALE GENOMIC DNA]</scope>
    <source>
        <strain evidence="2 3">JCM 4316</strain>
    </source>
</reference>
<evidence type="ECO:0000256" key="1">
    <source>
        <dbReference type="SAM" id="Phobius"/>
    </source>
</evidence>
<dbReference type="EMBL" id="BAAASD010000008">
    <property type="protein sequence ID" value="GAA2340264.1"/>
    <property type="molecule type" value="Genomic_DNA"/>
</dbReference>